<reference evidence="3 4" key="2">
    <citation type="submission" date="2018-11" db="EMBL/GenBank/DDBJ databases">
        <authorList>
            <consortium name="Pathogen Informatics"/>
        </authorList>
    </citation>
    <scope>NUCLEOTIDE SEQUENCE [LARGE SCALE GENOMIC DNA]</scope>
</reference>
<dbReference type="WBParaSite" id="TASK_0000622001-mRNA-1">
    <property type="protein sequence ID" value="TASK_0000622001-mRNA-1"/>
    <property type="gene ID" value="TASK_0000622001"/>
</dbReference>
<dbReference type="Proteomes" id="UP000282613">
    <property type="component" value="Unassembled WGS sequence"/>
</dbReference>
<reference evidence="5" key="1">
    <citation type="submission" date="2017-02" db="UniProtKB">
        <authorList>
            <consortium name="WormBaseParasite"/>
        </authorList>
    </citation>
    <scope>IDENTIFICATION</scope>
</reference>
<evidence type="ECO:0000313" key="3">
    <source>
        <dbReference type="EMBL" id="VDK36316.1"/>
    </source>
</evidence>
<keyword evidence="1" id="KW-0175">Coiled coil</keyword>
<dbReference type="AlphaFoldDB" id="A0A0R3W7G6"/>
<dbReference type="OrthoDB" id="6273232at2759"/>
<gene>
    <name evidence="3" type="ORF">TASK_LOCUS6221</name>
</gene>
<evidence type="ECO:0000256" key="2">
    <source>
        <dbReference type="SAM" id="MobiDB-lite"/>
    </source>
</evidence>
<dbReference type="EMBL" id="UYRS01018480">
    <property type="protein sequence ID" value="VDK36316.1"/>
    <property type="molecule type" value="Genomic_DNA"/>
</dbReference>
<organism evidence="5">
    <name type="scientific">Taenia asiatica</name>
    <name type="common">Asian tapeworm</name>
    <dbReference type="NCBI Taxonomy" id="60517"/>
    <lineage>
        <taxon>Eukaryota</taxon>
        <taxon>Metazoa</taxon>
        <taxon>Spiralia</taxon>
        <taxon>Lophotrochozoa</taxon>
        <taxon>Platyhelminthes</taxon>
        <taxon>Cestoda</taxon>
        <taxon>Eucestoda</taxon>
        <taxon>Cyclophyllidea</taxon>
        <taxon>Taeniidae</taxon>
        <taxon>Taenia</taxon>
    </lineage>
</organism>
<feature type="compositionally biased region" description="Pro residues" evidence="2">
    <location>
        <begin position="268"/>
        <end position="277"/>
    </location>
</feature>
<keyword evidence="4" id="KW-1185">Reference proteome</keyword>
<evidence type="ECO:0000313" key="5">
    <source>
        <dbReference type="WBParaSite" id="TASK_0000622001-mRNA-1"/>
    </source>
</evidence>
<protein>
    <submittedName>
        <fullName evidence="5">Miff domain-containing protein</fullName>
    </submittedName>
</protein>
<feature type="coiled-coil region" evidence="1">
    <location>
        <begin position="148"/>
        <end position="175"/>
    </location>
</feature>
<feature type="region of interest" description="Disordered" evidence="2">
    <location>
        <begin position="262"/>
        <end position="281"/>
    </location>
</feature>
<evidence type="ECO:0000256" key="1">
    <source>
        <dbReference type="SAM" id="Coils"/>
    </source>
</evidence>
<evidence type="ECO:0000313" key="4">
    <source>
        <dbReference type="Proteomes" id="UP000282613"/>
    </source>
</evidence>
<sequence>MSVCDLFFDCHFMLPPATLTHTHVQRNKTVNIADGMNAFYYRSKSVEVSPDLNKPTKPIHFIVLAQARGNNFCMQRPPPSEQFEVIPMLCQVKRISPCHAQSESGVSLALQRPPHSSRFLMISSSSAPPRGPARPRFFTNRDGRSERCRQLERTIRDQEKIIALQENELQRMRSRESEYSISSLFKSYQTVIHLNALQAFPLQQWWLNDERWNLLKCRKQTPLRGGSRLSTPMRGGSAPLLPFGLSGDISVSPSIDSFYLHSHSSPPQLQPSLPPAAPADSSSVPVLARRVHSLVRDIREETEASLLRYRDRPQAQREQY</sequence>
<proteinExistence type="predicted"/>
<accession>A0A0R3W7G6</accession>
<name>A0A0R3W7G6_TAEAS</name>